<keyword evidence="1" id="KW-0472">Membrane</keyword>
<proteinExistence type="predicted"/>
<evidence type="ECO:0000313" key="3">
    <source>
        <dbReference type="Proteomes" id="UP000286098"/>
    </source>
</evidence>
<reference evidence="2 3" key="1">
    <citation type="submission" date="2018-10" db="EMBL/GenBank/DDBJ databases">
        <authorList>
            <person name="Vanduin D."/>
            <person name="Fouts D."/>
            <person name="Wright M."/>
            <person name="Sutton G."/>
            <person name="Nguyen K."/>
            <person name="Kreiswirth B."/>
            <person name="Chen L."/>
            <person name="Rojas L."/>
            <person name="Hujer A."/>
            <person name="Hujer K."/>
            <person name="Bonomo R."/>
            <person name="Adams M."/>
        </authorList>
    </citation>
    <scope>NUCLEOTIDE SEQUENCE [LARGE SCALE GENOMIC DNA]</scope>
    <source>
        <strain evidence="2 3">CRK0054</strain>
    </source>
</reference>
<accession>A0AAX1WG72</accession>
<sequence length="658" mass="75997">MSELEIRSPLLHLALLETLKSDEIQDEIDLFLPFIAVTASEVGKQVINETDIQGRLLQSFGFKPPMSAVKVLMTRARKRGLLIKENHAFIPCHEKINDWKNGFEHKQEDVRISLNSLKVEFVNFTQEKFRKKITEDEAEKLILRFIEINVSSVISERAYRKSELNDTIKNTDHLIASFISNIHRSQPVLLEHFSRCVKGMLLANYLFYADKATTKKSYAGITIYLDSPIVLGLLGYSGKQSKETYHDFLNLLQSLHIRVCIFDRTFDEIEGLLQAWKSDLSRKYYGRFNTKTLEWLRGEGYDTERLDTEIKLLDSSIARFGINVIQGFRAKKQFQCDEEALQNAISQRFSPNKNYEHDTICISRIHNLREGQIINNLNQSFSVFVTHNIPLQKLAYEFFKEEIGRNAIPLVVSEQWMTAMFWLKRPDIYGNLPQEQLLSTAYSLLYTDDKFWNAFLVRFEGLQKRGGISEDDFLRIRWDSDLLRVVHRVSVDVGEDFSEEDIFDVVATINKKHTEKHDAEMEVLRIEHQEMLRLIKHEAEEQVRLAAEGKADAQIQLGKLEQRVKKISNVISKVVAWGITMLFVMALTFTGLKGIPEEIQPDFLKSEFLQGSVLYVAGVLTLVLGLLGSAFGKDLSFFHKKISTTLEQCFLNWIYGKR</sequence>
<evidence type="ECO:0000313" key="2">
    <source>
        <dbReference type="EMBL" id="RNT37121.1"/>
    </source>
</evidence>
<dbReference type="Proteomes" id="UP000286098">
    <property type="component" value="Unassembled WGS sequence"/>
</dbReference>
<dbReference type="AlphaFoldDB" id="A0AAX1WG72"/>
<dbReference type="EMBL" id="NEYZ02000074">
    <property type="protein sequence ID" value="RNT37121.1"/>
    <property type="molecule type" value="Genomic_DNA"/>
</dbReference>
<feature type="transmembrane region" description="Helical" evidence="1">
    <location>
        <begin position="612"/>
        <end position="631"/>
    </location>
</feature>
<comment type="caution">
    <text evidence="2">The sequence shown here is derived from an EMBL/GenBank/DDBJ whole genome shotgun (WGS) entry which is preliminary data.</text>
</comment>
<evidence type="ECO:0000256" key="1">
    <source>
        <dbReference type="SAM" id="Phobius"/>
    </source>
</evidence>
<protein>
    <submittedName>
        <fullName evidence="2">Uncharacterized protein</fullName>
    </submittedName>
</protein>
<keyword evidence="1" id="KW-1133">Transmembrane helix</keyword>
<name>A0AAX1WG72_9ENTR</name>
<feature type="transmembrane region" description="Helical" evidence="1">
    <location>
        <begin position="570"/>
        <end position="592"/>
    </location>
</feature>
<gene>
    <name evidence="2" type="ORF">B9059_018890</name>
</gene>
<keyword evidence="1" id="KW-0812">Transmembrane</keyword>
<dbReference type="RefSeq" id="WP_087855623.1">
    <property type="nucleotide sequence ID" value="NZ_NEYZ02000074.1"/>
</dbReference>
<organism evidence="2 3">
    <name type="scientific">Enterobacter roggenkampii</name>
    <dbReference type="NCBI Taxonomy" id="1812935"/>
    <lineage>
        <taxon>Bacteria</taxon>
        <taxon>Pseudomonadati</taxon>
        <taxon>Pseudomonadota</taxon>
        <taxon>Gammaproteobacteria</taxon>
        <taxon>Enterobacterales</taxon>
        <taxon>Enterobacteriaceae</taxon>
        <taxon>Enterobacter</taxon>
        <taxon>Enterobacter cloacae complex</taxon>
    </lineage>
</organism>